<dbReference type="KEGG" id="mequ:KFV11_05250"/>
<evidence type="ECO:0000313" key="2">
    <source>
        <dbReference type="EMBL" id="UTH14758.1"/>
    </source>
</evidence>
<dbReference type="SUPFAM" id="SSF46689">
    <property type="entry name" value="Homeodomain-like"/>
    <property type="match status" value="1"/>
</dbReference>
<dbReference type="EMBL" id="CP073809">
    <property type="protein sequence ID" value="UTH14758.1"/>
    <property type="molecule type" value="Genomic_DNA"/>
</dbReference>
<sequence>MNSKQLKAVTLMFEGVLTQKEIASELKVTEQTITNWKKKQEFKDALLEVERDYLKGLTPKALKTMEKLLDAKSELVRYNAASDILDRTGHKPTDKQEVQITTPTIINDIPLDD</sequence>
<reference evidence="2" key="1">
    <citation type="submission" date="2021-04" db="EMBL/GenBank/DDBJ databases">
        <title>Complete Genome Sequences of Macrococcus spp. from dog and cattle.</title>
        <authorList>
            <person name="Schwendener S."/>
            <person name="Perreten V."/>
        </authorList>
    </citation>
    <scope>NUCLEOTIDE SEQUENCE</scope>
    <source>
        <strain evidence="2">Epi0143-OL</strain>
    </source>
</reference>
<evidence type="ECO:0000313" key="3">
    <source>
        <dbReference type="Proteomes" id="UP001057381"/>
    </source>
</evidence>
<protein>
    <recommendedName>
        <fullName evidence="1">Homeodomain phBC6A51-type domain-containing protein</fullName>
    </recommendedName>
</protein>
<feature type="domain" description="Homeodomain phBC6A51-type" evidence="1">
    <location>
        <begin position="2"/>
        <end position="99"/>
    </location>
</feature>
<dbReference type="InterPro" id="IPR024978">
    <property type="entry name" value="Homeodomain_phBC6A51-type"/>
</dbReference>
<proteinExistence type="predicted"/>
<dbReference type="RefSeq" id="WP_254250535.1">
    <property type="nucleotide sequence ID" value="NZ_CP073809.1"/>
</dbReference>
<dbReference type="InterPro" id="IPR009057">
    <property type="entry name" value="Homeodomain-like_sf"/>
</dbReference>
<dbReference type="Pfam" id="PF13022">
    <property type="entry name" value="HTH_Tnp_1_2"/>
    <property type="match status" value="1"/>
</dbReference>
<organism evidence="2 3">
    <name type="scientific">Macrococcus equipercicus</name>
    <dbReference type="NCBI Taxonomy" id="69967"/>
    <lineage>
        <taxon>Bacteria</taxon>
        <taxon>Bacillati</taxon>
        <taxon>Bacillota</taxon>
        <taxon>Bacilli</taxon>
        <taxon>Bacillales</taxon>
        <taxon>Staphylococcaceae</taxon>
        <taxon>Macrococcus</taxon>
    </lineage>
</organism>
<dbReference type="Proteomes" id="UP001057381">
    <property type="component" value="Chromosome"/>
</dbReference>
<gene>
    <name evidence="2" type="ORF">KFV11_05250</name>
</gene>
<dbReference type="Gene3D" id="1.10.10.60">
    <property type="entry name" value="Homeodomain-like"/>
    <property type="match status" value="1"/>
</dbReference>
<accession>A0A9Q9F244</accession>
<name>A0A9Q9F244_9STAP</name>
<evidence type="ECO:0000259" key="1">
    <source>
        <dbReference type="Pfam" id="PF13022"/>
    </source>
</evidence>
<dbReference type="AlphaFoldDB" id="A0A9Q9F244"/>